<dbReference type="GO" id="GO:0006886">
    <property type="term" value="P:intracellular protein transport"/>
    <property type="evidence" value="ECO:0007669"/>
    <property type="project" value="InterPro"/>
</dbReference>
<accession>W8CAJ5</accession>
<dbReference type="SUPFAM" id="SSF81296">
    <property type="entry name" value="E set domains"/>
    <property type="match status" value="1"/>
</dbReference>
<organism evidence="7">
    <name type="scientific">Ceratitis capitata</name>
    <name type="common">Mediterranean fruit fly</name>
    <name type="synonym">Tephritis capitata</name>
    <dbReference type="NCBI Taxonomy" id="7213"/>
    <lineage>
        <taxon>Eukaryota</taxon>
        <taxon>Metazoa</taxon>
        <taxon>Ecdysozoa</taxon>
        <taxon>Arthropoda</taxon>
        <taxon>Hexapoda</taxon>
        <taxon>Insecta</taxon>
        <taxon>Pterygota</taxon>
        <taxon>Neoptera</taxon>
        <taxon>Endopterygota</taxon>
        <taxon>Diptera</taxon>
        <taxon>Brachycera</taxon>
        <taxon>Muscomorpha</taxon>
        <taxon>Tephritoidea</taxon>
        <taxon>Tephritidae</taxon>
        <taxon>Ceratitis</taxon>
        <taxon>Ceratitis</taxon>
    </lineage>
</organism>
<protein>
    <recommendedName>
        <fullName evidence="4">Vacuolar protein sorting-associated protein 26C</fullName>
    </recommendedName>
</protein>
<sequence>MKQLFVNLLSPLIKTARMSSINFEIRLNKENKIYYEGELLKGCVHFNCPAESKHDGIQLTLEGVVNLQLSTKNVGVFDAFYNSVKPITLFNTTLELAAPGKLPAGSSEFHFELPLICNKEPRVLYETYHGVFININYQLRCDVKRSFLAKSLQKTQQFCIQNKPTLVDIKTLTSTEVNFSISPETLQKSAKERINIPRFLITGKLDQTECCVTRPLTGQITVQHTEVAIKSIELQLLRVETCGCTEGYSKDATEIQTIQIADGNICPKLEIPIYMILPRLFTCPTLITKNFKIEFELNLLVIFKDDYVVTENFQIILKRTVSQSDNKL</sequence>
<evidence type="ECO:0000256" key="2">
    <source>
        <dbReference type="ARBA" id="ARBA00009100"/>
    </source>
</evidence>
<dbReference type="PANTHER" id="PTHR12233">
    <property type="entry name" value="VACUOLAR PROTEIN SORTING 26 RELATED"/>
    <property type="match status" value="1"/>
</dbReference>
<evidence type="ECO:0000256" key="4">
    <source>
        <dbReference type="ARBA" id="ARBA00067597"/>
    </source>
</evidence>
<evidence type="ECO:0000256" key="6">
    <source>
        <dbReference type="ARBA" id="ARBA00093474"/>
    </source>
</evidence>
<reference evidence="7" key="1">
    <citation type="submission" date="2013-07" db="EMBL/GenBank/DDBJ databases">
        <authorList>
            <person name="Geib S."/>
        </authorList>
    </citation>
    <scope>NUCLEOTIDE SEQUENCE</scope>
</reference>
<dbReference type="InterPro" id="IPR014752">
    <property type="entry name" value="Arrestin-like_C"/>
</dbReference>
<comment type="function">
    <text evidence="5">Component of the commander complex that is essential for endosomal recycling of transmembrane cargos; the commander complex is composed of the CCC subcomplex and the retriever subcomplex. Component of the retriever complex, which is a heterotrimeric complex related to retromer cargo-selective complex (CSC) and essential for retromer-independent retrieval and recycling of numerous cargos such as integrin alpha-5/beta-1 (ITGA5:ITGB1). The recruitment of the retriever complex to the endosomal membrane involves CCC and WASH complexes. In the endosomes, drives the retriever and recycling of NxxY-motif-containing cargo proteins by coupling to SNX17, a cargo essential for the homeostatic maintenance of numerous cell surface proteins associated with processes that include cell migration, cell adhesion, nutrient supply and cell signaling.</text>
</comment>
<evidence type="ECO:0000256" key="3">
    <source>
        <dbReference type="ARBA" id="ARBA00022753"/>
    </source>
</evidence>
<dbReference type="Gene3D" id="2.60.40.640">
    <property type="match status" value="2"/>
</dbReference>
<evidence type="ECO:0000256" key="5">
    <source>
        <dbReference type="ARBA" id="ARBA00093280"/>
    </source>
</evidence>
<evidence type="ECO:0000313" key="7">
    <source>
        <dbReference type="EMBL" id="JAC00865.1"/>
    </source>
</evidence>
<proteinExistence type="evidence at transcript level"/>
<dbReference type="FunFam" id="2.60.40.640:FF:000009">
    <property type="entry name" value="Down syndrome critical region protein 3"/>
    <property type="match status" value="1"/>
</dbReference>
<dbReference type="AlphaFoldDB" id="W8CAJ5"/>
<dbReference type="Pfam" id="PF03643">
    <property type="entry name" value="Vps26"/>
    <property type="match status" value="1"/>
</dbReference>
<dbReference type="FunFam" id="2.60.40.640:FF:000024">
    <property type="entry name" value="Down syndrome critical region protein 3"/>
    <property type="match status" value="1"/>
</dbReference>
<comment type="subunit">
    <text evidence="6">Component of the commander complex that is essential for endosomal recycling of transmembrane cargos; the commander complex is composed of the CCC subcomplex and the retriever subcomplex. Component of the heterotrimeric retriever complex consisting of VPS26C, VPS29 and VPS35L; within the complex interacts with VPS35L. Interacts with SNX17 (via C-terminus); the interaction is direct and associates SNX17 with the retriever complex. Interacts with SNX31; the interaction is direct.</text>
</comment>
<dbReference type="InterPro" id="IPR014756">
    <property type="entry name" value="Ig_E-set"/>
</dbReference>
<comment type="similarity">
    <text evidence="2">Belongs to the VPS26 family.</text>
</comment>
<evidence type="ECO:0000256" key="1">
    <source>
        <dbReference type="ARBA" id="ARBA00004177"/>
    </source>
</evidence>
<dbReference type="OrthoDB" id="10263384at2759"/>
<keyword evidence="3" id="KW-0967">Endosome</keyword>
<comment type="subcellular location">
    <subcellularLocation>
        <location evidence="1">Endosome</location>
    </subcellularLocation>
</comment>
<gene>
    <name evidence="7" type="primary">DSCR3</name>
</gene>
<dbReference type="EMBL" id="GAMC01005691">
    <property type="protein sequence ID" value="JAC00865.1"/>
    <property type="molecule type" value="mRNA"/>
</dbReference>
<dbReference type="GO" id="GO:0005768">
    <property type="term" value="C:endosome"/>
    <property type="evidence" value="ECO:0007669"/>
    <property type="project" value="UniProtKB-SubCell"/>
</dbReference>
<dbReference type="InterPro" id="IPR028934">
    <property type="entry name" value="Vps26-related"/>
</dbReference>
<name>W8CAJ5_CERCA</name>
<reference evidence="7" key="2">
    <citation type="journal article" date="2014" name="BMC Genomics">
        <title>A genomic perspective to assessing quality of mass-reared SIT flies used in Mediterranean fruit fly (Ceratitis capitata) eradication in California.</title>
        <authorList>
            <person name="Calla B."/>
            <person name="Hall B."/>
            <person name="Hou S."/>
            <person name="Geib S.M."/>
        </authorList>
    </citation>
    <scope>NUCLEOTIDE SEQUENCE</scope>
</reference>